<dbReference type="GeneID" id="54563175"/>
<feature type="compositionally biased region" description="Polar residues" evidence="1">
    <location>
        <begin position="369"/>
        <end position="380"/>
    </location>
</feature>
<feature type="domain" description="G-patch" evidence="2">
    <location>
        <begin position="156"/>
        <end position="218"/>
    </location>
</feature>
<feature type="region of interest" description="Disordered" evidence="1">
    <location>
        <begin position="83"/>
        <end position="110"/>
    </location>
</feature>
<evidence type="ECO:0000313" key="3">
    <source>
        <dbReference type="EMBL" id="KAF2159115.1"/>
    </source>
</evidence>
<dbReference type="GO" id="GO:0006397">
    <property type="term" value="P:mRNA processing"/>
    <property type="evidence" value="ECO:0007669"/>
    <property type="project" value="InterPro"/>
</dbReference>
<gene>
    <name evidence="3" type="ORF">M409DRAFT_30396</name>
</gene>
<dbReference type="GO" id="GO:0005634">
    <property type="term" value="C:nucleus"/>
    <property type="evidence" value="ECO:0007669"/>
    <property type="project" value="TreeGrafter"/>
</dbReference>
<dbReference type="PANTHER" id="PTHR13384">
    <property type="entry name" value="G PATCH DOMAIN-CONTAINING PROTEIN 1"/>
    <property type="match status" value="1"/>
</dbReference>
<dbReference type="OrthoDB" id="20507at2759"/>
<dbReference type="GO" id="GO:0003723">
    <property type="term" value="F:RNA binding"/>
    <property type="evidence" value="ECO:0007669"/>
    <property type="project" value="TreeGrafter"/>
</dbReference>
<feature type="region of interest" description="Disordered" evidence="1">
    <location>
        <begin position="648"/>
        <end position="689"/>
    </location>
</feature>
<organism evidence="3 4">
    <name type="scientific">Zasmidium cellare ATCC 36951</name>
    <dbReference type="NCBI Taxonomy" id="1080233"/>
    <lineage>
        <taxon>Eukaryota</taxon>
        <taxon>Fungi</taxon>
        <taxon>Dikarya</taxon>
        <taxon>Ascomycota</taxon>
        <taxon>Pezizomycotina</taxon>
        <taxon>Dothideomycetes</taxon>
        <taxon>Dothideomycetidae</taxon>
        <taxon>Mycosphaerellales</taxon>
        <taxon>Mycosphaerellaceae</taxon>
        <taxon>Zasmidium</taxon>
    </lineage>
</organism>
<dbReference type="PANTHER" id="PTHR13384:SF19">
    <property type="entry name" value="G PATCH DOMAIN-CONTAINING PROTEIN 1"/>
    <property type="match status" value="1"/>
</dbReference>
<dbReference type="InterPro" id="IPR000467">
    <property type="entry name" value="G_patch_dom"/>
</dbReference>
<feature type="region of interest" description="Disordered" evidence="1">
    <location>
        <begin position="547"/>
        <end position="575"/>
    </location>
</feature>
<feature type="region of interest" description="Disordered" evidence="1">
    <location>
        <begin position="355"/>
        <end position="380"/>
    </location>
</feature>
<dbReference type="PROSITE" id="PS50174">
    <property type="entry name" value="G_PATCH"/>
    <property type="match status" value="1"/>
</dbReference>
<accession>A0A6A6BWP4</accession>
<feature type="compositionally biased region" description="Basic and acidic residues" evidence="1">
    <location>
        <begin position="671"/>
        <end position="689"/>
    </location>
</feature>
<feature type="compositionally biased region" description="Basic and acidic residues" evidence="1">
    <location>
        <begin position="95"/>
        <end position="110"/>
    </location>
</feature>
<keyword evidence="4" id="KW-1185">Reference proteome</keyword>
<proteinExistence type="predicted"/>
<name>A0A6A6BWP4_ZASCE</name>
<sequence length="708" mass="77479">MSYKRSRAAFEADATGLPQHAQFAIYGTPLPPYDPQARDDGSYVPVWKQEVTDERGRKRLHGAFTGGFSAGYFNTVGSKEGWTPSTFVSSRSKRAKDQQDGKPREQKAEDFMDDEDLAEQAEAQKLETQNAFAGLGTAEDGNGGRGMFSDLFKTTGETKGVKLLQRMGWRQGQGIGPKVRRRAQGDKSGETHLFALENSRLISFIRKTDRKGLGFAGEGRLNDPTKPDADEDEDSGDDARILRANRSKIQTKPKPLKKSGFGVGVLNDDGSDEEDHFSVGPKISYNKIIGADRKKKKGLLSSSNNTSEVVKPIATSRKLAQRTFNVTNFRKCHDGRLPLDGFVLATASLTLSDDNKYPPPAVPADWKPKQSTESTPTDAKYQSTADAAKLSTMDAKSRAALMGEQQLPGKSIFDFIKPDARDRLASATGKSDLPRALGESAPAGFEQSAAEKHRTLWDYVPKLDKQTAAAALQRGLTGWMPYAEDEDKRDRYKYFLELSSGLQSNLPTRPQSLSLEEWKREMREFADAAEIFKPASGYMASRFTSSTNAGPKLASDAPDSAPKQPTAKEEDPAEKAAKMGMYGPMTRSSEPFYPTRLLCKRFNVKPPPNVAAGSAAEAEGEMMDETRRLDVVSQSSINRMMMEANFNNPKAPGFVSGGTEGGSEGPTSSSLRREEAAEVNVEKNDALEGKRAGEEVFKAIFGSDDEDE</sequence>
<reference evidence="3" key="1">
    <citation type="journal article" date="2020" name="Stud. Mycol.">
        <title>101 Dothideomycetes genomes: a test case for predicting lifestyles and emergence of pathogens.</title>
        <authorList>
            <person name="Haridas S."/>
            <person name="Albert R."/>
            <person name="Binder M."/>
            <person name="Bloem J."/>
            <person name="Labutti K."/>
            <person name="Salamov A."/>
            <person name="Andreopoulos B."/>
            <person name="Baker S."/>
            <person name="Barry K."/>
            <person name="Bills G."/>
            <person name="Bluhm B."/>
            <person name="Cannon C."/>
            <person name="Castanera R."/>
            <person name="Culley D."/>
            <person name="Daum C."/>
            <person name="Ezra D."/>
            <person name="Gonzalez J."/>
            <person name="Henrissat B."/>
            <person name="Kuo A."/>
            <person name="Liang C."/>
            <person name="Lipzen A."/>
            <person name="Lutzoni F."/>
            <person name="Magnuson J."/>
            <person name="Mondo S."/>
            <person name="Nolan M."/>
            <person name="Ohm R."/>
            <person name="Pangilinan J."/>
            <person name="Park H.-J."/>
            <person name="Ramirez L."/>
            <person name="Alfaro M."/>
            <person name="Sun H."/>
            <person name="Tritt A."/>
            <person name="Yoshinaga Y."/>
            <person name="Zwiers L.-H."/>
            <person name="Turgeon B."/>
            <person name="Goodwin S."/>
            <person name="Spatafora J."/>
            <person name="Crous P."/>
            <person name="Grigoriev I."/>
        </authorList>
    </citation>
    <scope>NUCLEOTIDE SEQUENCE</scope>
    <source>
        <strain evidence="3">ATCC 36951</strain>
    </source>
</reference>
<dbReference type="EMBL" id="ML993642">
    <property type="protein sequence ID" value="KAF2159115.1"/>
    <property type="molecule type" value="Genomic_DNA"/>
</dbReference>
<feature type="compositionally biased region" description="Basic and acidic residues" evidence="1">
    <location>
        <begin position="566"/>
        <end position="575"/>
    </location>
</feature>
<evidence type="ECO:0000313" key="4">
    <source>
        <dbReference type="Proteomes" id="UP000799537"/>
    </source>
</evidence>
<dbReference type="InterPro" id="IPR011666">
    <property type="entry name" value="DUF1604"/>
</dbReference>
<dbReference type="Pfam" id="PF26093">
    <property type="entry name" value="HTH_TGH"/>
    <property type="match status" value="1"/>
</dbReference>
<dbReference type="AlphaFoldDB" id="A0A6A6BWP4"/>
<evidence type="ECO:0000259" key="2">
    <source>
        <dbReference type="PROSITE" id="PS50174"/>
    </source>
</evidence>
<dbReference type="Pfam" id="PF07713">
    <property type="entry name" value="DUF1604"/>
    <property type="match status" value="1"/>
</dbReference>
<dbReference type="RefSeq" id="XP_033660004.1">
    <property type="nucleotide sequence ID" value="XM_033809903.1"/>
</dbReference>
<feature type="region of interest" description="Disordered" evidence="1">
    <location>
        <begin position="213"/>
        <end position="239"/>
    </location>
</feature>
<feature type="compositionally biased region" description="Gly residues" evidence="1">
    <location>
        <begin position="655"/>
        <end position="664"/>
    </location>
</feature>
<dbReference type="Pfam" id="PF01585">
    <property type="entry name" value="G-patch"/>
    <property type="match status" value="1"/>
</dbReference>
<dbReference type="Proteomes" id="UP000799537">
    <property type="component" value="Unassembled WGS sequence"/>
</dbReference>
<protein>
    <recommendedName>
        <fullName evidence="2">G-patch domain-containing protein</fullName>
    </recommendedName>
</protein>
<evidence type="ECO:0000256" key="1">
    <source>
        <dbReference type="SAM" id="MobiDB-lite"/>
    </source>
</evidence>